<keyword evidence="2" id="KW-0732">Signal</keyword>
<name>A6GW78_FLAPJ</name>
<dbReference type="EnsemblBacteria" id="CAL42351">
    <property type="protein sequence ID" value="CAL42351"/>
    <property type="gene ID" value="FP0235"/>
</dbReference>
<sequence>MKPIPKKLTLTLLAILSAVFTHAAPPSGPPPPAPPPPGFPINNGILWLAFVAIAYGFYTLRKFKLQSK</sequence>
<keyword evidence="1" id="KW-1133">Transmembrane helix</keyword>
<keyword evidence="4" id="KW-1185">Reference proteome</keyword>
<evidence type="ECO:0000256" key="2">
    <source>
        <dbReference type="SAM" id="SignalP"/>
    </source>
</evidence>
<evidence type="ECO:0000256" key="1">
    <source>
        <dbReference type="SAM" id="Phobius"/>
    </source>
</evidence>
<dbReference type="KEGG" id="fps:FP0235"/>
<protein>
    <recommendedName>
        <fullName evidence="5">Signal peptidase</fullName>
    </recommendedName>
</protein>
<proteinExistence type="predicted"/>
<feature type="transmembrane region" description="Helical" evidence="1">
    <location>
        <begin position="39"/>
        <end position="58"/>
    </location>
</feature>
<organism evidence="3 4">
    <name type="scientific">Flavobacterium psychrophilum (strain ATCC 49511 / DSM 21280 / CIP 103535 / JIP02/86)</name>
    <dbReference type="NCBI Taxonomy" id="402612"/>
    <lineage>
        <taxon>Bacteria</taxon>
        <taxon>Pseudomonadati</taxon>
        <taxon>Bacteroidota</taxon>
        <taxon>Flavobacteriia</taxon>
        <taxon>Flavobacteriales</taxon>
        <taxon>Flavobacteriaceae</taxon>
        <taxon>Flavobacterium</taxon>
    </lineage>
</organism>
<feature type="chain" id="PRO_5002694343" description="Signal peptidase" evidence="2">
    <location>
        <begin position="24"/>
        <end position="68"/>
    </location>
</feature>
<dbReference type="EMBL" id="AM398681">
    <property type="protein sequence ID" value="CAL42351.1"/>
    <property type="molecule type" value="Genomic_DNA"/>
</dbReference>
<evidence type="ECO:0008006" key="5">
    <source>
        <dbReference type="Google" id="ProtNLM"/>
    </source>
</evidence>
<feature type="signal peptide" evidence="2">
    <location>
        <begin position="1"/>
        <end position="23"/>
    </location>
</feature>
<keyword evidence="1" id="KW-0812">Transmembrane</keyword>
<accession>A6GW78</accession>
<dbReference type="HOGENOM" id="CLU_2787777_0_0_10"/>
<dbReference type="AlphaFoldDB" id="A6GW78"/>
<evidence type="ECO:0000313" key="4">
    <source>
        <dbReference type="Proteomes" id="UP000006394"/>
    </source>
</evidence>
<keyword evidence="1" id="KW-0472">Membrane</keyword>
<reference evidence="3 4" key="1">
    <citation type="journal article" date="2007" name="Nat. Biotechnol.">
        <title>Complete genome sequence of the fish pathogen Flavobacterium psychrophilum.</title>
        <authorList>
            <person name="Duchaud E."/>
            <person name="Boussaha M."/>
            <person name="Loux V."/>
            <person name="Bernardet J.F."/>
            <person name="Michel C."/>
            <person name="Kerouault B."/>
            <person name="Mondot S."/>
            <person name="Nicolas P."/>
            <person name="Bossy R."/>
            <person name="Caron C."/>
            <person name="Bessieres P."/>
            <person name="Gibrat J.F."/>
            <person name="Claverol S."/>
            <person name="Dumetz F."/>
            <person name="Le Henaff M."/>
            <person name="Benmansour A."/>
        </authorList>
    </citation>
    <scope>NUCLEOTIDE SEQUENCE [LARGE SCALE GENOMIC DNA]</scope>
    <source>
        <strain evidence="4">ATCC 49511 / DSM 21280 / CIP 103535 / JIP02/86</strain>
    </source>
</reference>
<gene>
    <name evidence="3" type="ordered locus">FP0235</name>
</gene>
<evidence type="ECO:0000313" key="3">
    <source>
        <dbReference type="EMBL" id="CAL42351.1"/>
    </source>
</evidence>
<dbReference type="Proteomes" id="UP000006394">
    <property type="component" value="Chromosome"/>
</dbReference>